<accession>A0ABU8M5C3</accession>
<sequence>MTLQVTRSIAGGGVVVTVLGVAYGIAAIAGWSPSWSSVAQAVLHLGELAVVVALVGVGAIGTRRAGHVGLGIAVLGQALLVAAELVYPSSPDVGNTLFGLGPLLSGLGMILAGVAVARAQVWHGWRRLLPLLIGIWILVPTTPILIFTGGPPAPASLIAIVVWDVLWAVCGLLALQSTAPTPATAGVTARTT</sequence>
<feature type="transmembrane region" description="Helical" evidence="1">
    <location>
        <begin position="128"/>
        <end position="147"/>
    </location>
</feature>
<feature type="transmembrane region" description="Helical" evidence="1">
    <location>
        <begin position="12"/>
        <end position="32"/>
    </location>
</feature>
<dbReference type="Proteomes" id="UP001369736">
    <property type="component" value="Unassembled WGS sequence"/>
</dbReference>
<reference evidence="2 3" key="1">
    <citation type="submission" date="2024-03" db="EMBL/GenBank/DDBJ databases">
        <title>Actinomycetospora sp. OC33-EN07, a novel actinomycete isolated from wild orchid (Aerides multiflora).</title>
        <authorList>
            <person name="Suriyachadkun C."/>
        </authorList>
    </citation>
    <scope>NUCLEOTIDE SEQUENCE [LARGE SCALE GENOMIC DNA]</scope>
    <source>
        <strain evidence="2 3">OC33-EN07</strain>
    </source>
</reference>
<organism evidence="2 3">
    <name type="scientific">Actinomycetospora flava</name>
    <dbReference type="NCBI Taxonomy" id="3129232"/>
    <lineage>
        <taxon>Bacteria</taxon>
        <taxon>Bacillati</taxon>
        <taxon>Actinomycetota</taxon>
        <taxon>Actinomycetes</taxon>
        <taxon>Pseudonocardiales</taxon>
        <taxon>Pseudonocardiaceae</taxon>
        <taxon>Actinomycetospora</taxon>
    </lineage>
</organism>
<keyword evidence="1" id="KW-0812">Transmembrane</keyword>
<evidence type="ECO:0000313" key="2">
    <source>
        <dbReference type="EMBL" id="MEJ2862534.1"/>
    </source>
</evidence>
<name>A0ABU8M5C3_9PSEU</name>
<dbReference type="EMBL" id="JBBEGM010000006">
    <property type="protein sequence ID" value="MEJ2862534.1"/>
    <property type="molecule type" value="Genomic_DNA"/>
</dbReference>
<feature type="transmembrane region" description="Helical" evidence="1">
    <location>
        <begin position="38"/>
        <end position="61"/>
    </location>
</feature>
<dbReference type="RefSeq" id="WP_337703915.1">
    <property type="nucleotide sequence ID" value="NZ_JBBEGM010000006.1"/>
</dbReference>
<keyword evidence="3" id="KW-1185">Reference proteome</keyword>
<keyword evidence="1" id="KW-1133">Transmembrane helix</keyword>
<comment type="caution">
    <text evidence="2">The sequence shown here is derived from an EMBL/GenBank/DDBJ whole genome shotgun (WGS) entry which is preliminary data.</text>
</comment>
<evidence type="ECO:0000313" key="3">
    <source>
        <dbReference type="Proteomes" id="UP001369736"/>
    </source>
</evidence>
<gene>
    <name evidence="2" type="ORF">WCD58_15280</name>
</gene>
<protein>
    <submittedName>
        <fullName evidence="2">Uncharacterized protein</fullName>
    </submittedName>
</protein>
<feature type="transmembrane region" description="Helical" evidence="1">
    <location>
        <begin position="93"/>
        <end position="116"/>
    </location>
</feature>
<keyword evidence="1" id="KW-0472">Membrane</keyword>
<proteinExistence type="predicted"/>
<evidence type="ECO:0000256" key="1">
    <source>
        <dbReference type="SAM" id="Phobius"/>
    </source>
</evidence>
<feature type="transmembrane region" description="Helical" evidence="1">
    <location>
        <begin position="68"/>
        <end position="87"/>
    </location>
</feature>